<feature type="compositionally biased region" description="Basic and acidic residues" evidence="1">
    <location>
        <begin position="62"/>
        <end position="74"/>
    </location>
</feature>
<gene>
    <name evidence="3" type="ORF">MKO06_12190</name>
</gene>
<dbReference type="Proteomes" id="UP001155280">
    <property type="component" value="Unassembled WGS sequence"/>
</dbReference>
<evidence type="ECO:0000256" key="1">
    <source>
        <dbReference type="SAM" id="MobiDB-lite"/>
    </source>
</evidence>
<dbReference type="Pfam" id="PF16118">
    <property type="entry name" value="DUF4834"/>
    <property type="match status" value="1"/>
</dbReference>
<dbReference type="RefSeq" id="WP_241551431.1">
    <property type="nucleotide sequence ID" value="NZ_JANCNS010000002.1"/>
</dbReference>
<keyword evidence="4" id="KW-1185">Reference proteome</keyword>
<keyword evidence="2" id="KW-0472">Membrane</keyword>
<organism evidence="3 4">
    <name type="scientific">Christiangramia oceanisediminis</name>
    <dbReference type="NCBI Taxonomy" id="2920386"/>
    <lineage>
        <taxon>Bacteria</taxon>
        <taxon>Pseudomonadati</taxon>
        <taxon>Bacteroidota</taxon>
        <taxon>Flavobacteriia</taxon>
        <taxon>Flavobacteriales</taxon>
        <taxon>Flavobacteriaceae</taxon>
        <taxon>Christiangramia</taxon>
    </lineage>
</organism>
<reference evidence="3" key="1">
    <citation type="submission" date="2022-07" db="EMBL/GenBank/DDBJ databases">
        <title>Gramela sediminis sp. nov., isolated from deep-sea sediment of the Indian Ocean.</title>
        <authorList>
            <person name="Shi H."/>
        </authorList>
    </citation>
    <scope>NUCLEOTIDE SEQUENCE</scope>
    <source>
        <strain evidence="3">GC03-9</strain>
    </source>
</reference>
<evidence type="ECO:0000313" key="3">
    <source>
        <dbReference type="EMBL" id="MCP9200672.1"/>
    </source>
</evidence>
<evidence type="ECO:0000256" key="2">
    <source>
        <dbReference type="SAM" id="Phobius"/>
    </source>
</evidence>
<feature type="transmembrane region" description="Helical" evidence="2">
    <location>
        <begin position="12"/>
        <end position="35"/>
    </location>
</feature>
<feature type="region of interest" description="Disordered" evidence="1">
    <location>
        <begin position="57"/>
        <end position="82"/>
    </location>
</feature>
<dbReference type="InterPro" id="IPR032272">
    <property type="entry name" value="DUF4834"/>
</dbReference>
<name>A0A9X2KYG0_9FLAO</name>
<accession>A0A9X2KYG0</accession>
<sequence>MLEASLSGVLKTVLIVLLVYFGLKIFFRFFGPMILKYFMKKMGKKFEQQFNQQFGGYQHQNQKQEGEVSIDKKSGSKRRSNKKVGEYIDYEEID</sequence>
<comment type="caution">
    <text evidence="3">The sequence shown here is derived from an EMBL/GenBank/DDBJ whole genome shotgun (WGS) entry which is preliminary data.</text>
</comment>
<dbReference type="AlphaFoldDB" id="A0A9X2KYG0"/>
<dbReference type="EMBL" id="JANCNS010000002">
    <property type="protein sequence ID" value="MCP9200672.1"/>
    <property type="molecule type" value="Genomic_DNA"/>
</dbReference>
<keyword evidence="2" id="KW-1133">Transmembrane helix</keyword>
<keyword evidence="2" id="KW-0812">Transmembrane</keyword>
<protein>
    <submittedName>
        <fullName evidence="3">DUF4834 family protein</fullName>
    </submittedName>
</protein>
<proteinExistence type="predicted"/>
<evidence type="ECO:0000313" key="4">
    <source>
        <dbReference type="Proteomes" id="UP001155280"/>
    </source>
</evidence>